<sequence>MRYFFLFITMYFGLYKTDYTAQEIIDKSIEKSGLQVMSNATLAFTFRDKHYKAVRKDGHFNLSKSFVKDGVKIEDILSNSGLQRFIGGKEVSLNEKAKNAYANSVNSVHYFAVLPYGLNDKAVYKKLLPEVTIKGKAYYKIEITFNEKGGGDDFDDVFIYWIDKKTFKVTYLAYKYHTNGGGIRFRDVKKEHLIKGVRLVDYNNYKPLKKELNFYDIDKEYENNKLKKLSEIVLENISITY</sequence>
<accession>A0A2H1E9U0</accession>
<proteinExistence type="predicted"/>
<dbReference type="EMBL" id="LT634361">
    <property type="protein sequence ID" value="SFZ82399.1"/>
    <property type="molecule type" value="Genomic_DNA"/>
</dbReference>
<organism evidence="1 2">
    <name type="scientific">Tenacibaculum maritimum NCIMB 2154</name>
    <dbReference type="NCBI Taxonomy" id="1349785"/>
    <lineage>
        <taxon>Bacteria</taxon>
        <taxon>Pseudomonadati</taxon>
        <taxon>Bacteroidota</taxon>
        <taxon>Flavobacteriia</taxon>
        <taxon>Flavobacteriales</taxon>
        <taxon>Flavobacteriaceae</taxon>
        <taxon>Tenacibaculum</taxon>
    </lineage>
</organism>
<evidence type="ECO:0000313" key="1">
    <source>
        <dbReference type="EMBL" id="SFZ82399.1"/>
    </source>
</evidence>
<dbReference type="OrthoDB" id="982433at2"/>
<evidence type="ECO:0000313" key="2">
    <source>
        <dbReference type="Proteomes" id="UP000231564"/>
    </source>
</evidence>
<dbReference type="KEGG" id="tmar:MARIT_1570"/>
<reference evidence="1 2" key="1">
    <citation type="submission" date="2016-11" db="EMBL/GenBank/DDBJ databases">
        <authorList>
            <person name="Jaros S."/>
            <person name="Januszkiewicz K."/>
            <person name="Wedrychowicz H."/>
        </authorList>
    </citation>
    <scope>NUCLEOTIDE SEQUENCE [LARGE SCALE GENOMIC DNA]</scope>
    <source>
        <strain evidence="1">NCIMB 2154T</strain>
    </source>
</reference>
<dbReference type="Pfam" id="PF20113">
    <property type="entry name" value="DUF6503"/>
    <property type="match status" value="1"/>
</dbReference>
<dbReference type="STRING" id="1349785.GCA_000509405_01873"/>
<dbReference type="GeneID" id="47723088"/>
<dbReference type="InterPro" id="IPR045444">
    <property type="entry name" value="DUF6503"/>
</dbReference>
<evidence type="ECO:0008006" key="3">
    <source>
        <dbReference type="Google" id="ProtNLM"/>
    </source>
</evidence>
<name>A0A2H1E9U0_9FLAO</name>
<dbReference type="Proteomes" id="UP000231564">
    <property type="component" value="Chromosome MARIT"/>
</dbReference>
<dbReference type="RefSeq" id="WP_100211179.1">
    <property type="nucleotide sequence ID" value="NZ_CP138495.1"/>
</dbReference>
<protein>
    <recommendedName>
        <fullName evidence="3">Deoxyribose-phosphate aldolase</fullName>
    </recommendedName>
</protein>
<gene>
    <name evidence="1" type="ORF">MARIT_1570</name>
</gene>
<keyword evidence="2" id="KW-1185">Reference proteome</keyword>
<dbReference type="AlphaFoldDB" id="A0A2H1E9U0"/>